<accession>A0ABT7VP98</accession>
<name>A0ABT7VP98_9LACO</name>
<organism evidence="3 4">
    <name type="scientific">Limosilactobacillus panis</name>
    <dbReference type="NCBI Taxonomy" id="47493"/>
    <lineage>
        <taxon>Bacteria</taxon>
        <taxon>Bacillati</taxon>
        <taxon>Bacillota</taxon>
        <taxon>Bacilli</taxon>
        <taxon>Lactobacillales</taxon>
        <taxon>Lactobacillaceae</taxon>
        <taxon>Limosilactobacillus</taxon>
    </lineage>
</organism>
<keyword evidence="4" id="KW-1185">Reference proteome</keyword>
<feature type="compositionally biased region" description="Basic residues" evidence="1">
    <location>
        <begin position="91"/>
        <end position="101"/>
    </location>
</feature>
<dbReference type="Proteomes" id="UP001529423">
    <property type="component" value="Unassembled WGS sequence"/>
</dbReference>
<sequence>MVNTILVLLWMLSIVGIFYFWKRKPNKSYKRASIIACVILFFTIGLLPENQKQANKTTEVSKVSSSSSNSIKPKNSSSTVSKASSSGKAQTPRRNKLQKLVLKRKAERLNLGTSMSEVEEKLGKPVRKDGQMLTYDDFYLNFENNKLIGSDLPAIQKKVDK</sequence>
<feature type="non-terminal residue" evidence="3">
    <location>
        <position position="161"/>
    </location>
</feature>
<reference evidence="3 4" key="3">
    <citation type="submission" date="2023-06" db="EMBL/GenBank/DDBJ databases">
        <authorList>
            <person name="Zeman M."/>
            <person name="Kubasova T."/>
            <person name="Jahodarova E."/>
            <person name="Nykrynova M."/>
            <person name="Rychlik I."/>
        </authorList>
    </citation>
    <scope>NUCLEOTIDE SEQUENCE [LARGE SCALE GENOMIC DNA]</scope>
    <source>
        <strain evidence="3 4">105_WCHN</strain>
    </source>
</reference>
<dbReference type="RefSeq" id="WP_289561176.1">
    <property type="nucleotide sequence ID" value="NZ_JAUDEO010000059.1"/>
</dbReference>
<feature type="compositionally biased region" description="Low complexity" evidence="1">
    <location>
        <begin position="60"/>
        <end position="86"/>
    </location>
</feature>
<evidence type="ECO:0000256" key="1">
    <source>
        <dbReference type="SAM" id="MobiDB-lite"/>
    </source>
</evidence>
<keyword evidence="2" id="KW-0472">Membrane</keyword>
<reference evidence="4" key="1">
    <citation type="submission" date="2023-06" db="EMBL/GenBank/DDBJ databases">
        <title>Identification and characterization of horizontal gene transfer across gut microbiota members of farm animals based on homology search.</title>
        <authorList>
            <person name="Zeman M."/>
            <person name="Kubasova T."/>
            <person name="Jahodarova E."/>
            <person name="Nykrynova M."/>
            <person name="Rychlik I."/>
        </authorList>
    </citation>
    <scope>NUCLEOTIDE SEQUENCE [LARGE SCALE GENOMIC DNA]</scope>
    <source>
        <strain evidence="4">105_WCHN</strain>
    </source>
</reference>
<protein>
    <submittedName>
        <fullName evidence="3">Uncharacterized protein</fullName>
    </submittedName>
</protein>
<feature type="region of interest" description="Disordered" evidence="1">
    <location>
        <begin position="58"/>
        <end position="101"/>
    </location>
</feature>
<keyword evidence="2" id="KW-0812">Transmembrane</keyword>
<feature type="transmembrane region" description="Helical" evidence="2">
    <location>
        <begin position="6"/>
        <end position="21"/>
    </location>
</feature>
<keyword evidence="2" id="KW-1133">Transmembrane helix</keyword>
<proteinExistence type="predicted"/>
<feature type="transmembrane region" description="Helical" evidence="2">
    <location>
        <begin position="28"/>
        <end position="47"/>
    </location>
</feature>
<evidence type="ECO:0000313" key="4">
    <source>
        <dbReference type="Proteomes" id="UP001529423"/>
    </source>
</evidence>
<evidence type="ECO:0000256" key="2">
    <source>
        <dbReference type="SAM" id="Phobius"/>
    </source>
</evidence>
<dbReference type="EMBL" id="JAUDEO010000059">
    <property type="protein sequence ID" value="MDM8334564.1"/>
    <property type="molecule type" value="Genomic_DNA"/>
</dbReference>
<comment type="caution">
    <text evidence="3">The sequence shown here is derived from an EMBL/GenBank/DDBJ whole genome shotgun (WGS) entry which is preliminary data.</text>
</comment>
<evidence type="ECO:0000313" key="3">
    <source>
        <dbReference type="EMBL" id="MDM8334564.1"/>
    </source>
</evidence>
<reference evidence="3 4" key="2">
    <citation type="submission" date="2023-06" db="EMBL/GenBank/DDBJ databases">
        <title>Identification and characterization of horizontal gene transfer across gut microbiota members of farm animals based on homology search.</title>
        <authorList>
            <person name="Schwarzerova J."/>
            <person name="Nykrynova M."/>
            <person name="Jureckova K."/>
            <person name="Cejkova D."/>
            <person name="Rychlik I."/>
        </authorList>
    </citation>
    <scope>NUCLEOTIDE SEQUENCE [LARGE SCALE GENOMIC DNA]</scope>
    <source>
        <strain evidence="3 4">105_WCHN</strain>
    </source>
</reference>
<gene>
    <name evidence="3" type="ORF">QUW46_08290</name>
</gene>